<name>A0A8H3IQK7_9LECA</name>
<dbReference type="Pfam" id="PF15474">
    <property type="entry name" value="MU117"/>
    <property type="match status" value="1"/>
</dbReference>
<keyword evidence="1" id="KW-0732">Signal</keyword>
<evidence type="ECO:0000256" key="1">
    <source>
        <dbReference type="SAM" id="SignalP"/>
    </source>
</evidence>
<reference evidence="2" key="1">
    <citation type="submission" date="2021-03" db="EMBL/GenBank/DDBJ databases">
        <authorList>
            <person name="Tagirdzhanova G."/>
        </authorList>
    </citation>
    <scope>NUCLEOTIDE SEQUENCE</scope>
</reference>
<dbReference type="EMBL" id="CAJPDT010000034">
    <property type="protein sequence ID" value="CAF9923735.1"/>
    <property type="molecule type" value="Genomic_DNA"/>
</dbReference>
<gene>
    <name evidence="2" type="ORF">IMSHALPRED_006004</name>
</gene>
<organism evidence="2 3">
    <name type="scientific">Imshaugia aleurites</name>
    <dbReference type="NCBI Taxonomy" id="172621"/>
    <lineage>
        <taxon>Eukaryota</taxon>
        <taxon>Fungi</taxon>
        <taxon>Dikarya</taxon>
        <taxon>Ascomycota</taxon>
        <taxon>Pezizomycotina</taxon>
        <taxon>Lecanoromycetes</taxon>
        <taxon>OSLEUM clade</taxon>
        <taxon>Lecanoromycetidae</taxon>
        <taxon>Lecanorales</taxon>
        <taxon>Lecanorineae</taxon>
        <taxon>Parmeliaceae</taxon>
        <taxon>Imshaugia</taxon>
    </lineage>
</organism>
<keyword evidence="3" id="KW-1185">Reference proteome</keyword>
<dbReference type="InterPro" id="IPR029167">
    <property type="entry name" value="Mug117"/>
</dbReference>
<sequence length="480" mass="52047">MKFNVKLFGGLLIPVAVVQALGLLRSRNGTSLNSTILAHSIITNETHNTEGLNVESIAPQTSNSTQDDRIINGNCDAHTKLIANQAIDDAITMVQTVRGVWQQEQYRPVLEKYMGTDCLDSASVAWIDKTLSNIANMKINWWWIINSVVAAVSASWIYVYCGETDVLTFAGGYSPSCDTNSLTWSHTSKIAIFGQKDPGVKYLYFIGFCISRMQANFVPLNTMLQNAKSPLGLVNTTNEEELAANYGRAALHGLLELAPPPGSYSWNGINQQYTYSMFSSSQQAATLALEVGCTGHLRISDYNKQTINSLTNAGSWAHWIDALYWQIQLNMEPANFPQPGPPIPAPDLAVQSVDCQGKYTCKHFIKQSDCQAAIALFDNDTDYSALTIRTAISHGQLNGCVATYVCDANAYPSYFSGAEIGAVFAKLYEPTLVGGCGSGAICGNVYLNNGCHVTLGSCNTGFCHDNSYQGVPATSPAEID</sequence>
<feature type="signal peptide" evidence="1">
    <location>
        <begin position="1"/>
        <end position="20"/>
    </location>
</feature>
<comment type="caution">
    <text evidence="2">The sequence shown here is derived from an EMBL/GenBank/DDBJ whole genome shotgun (WGS) entry which is preliminary data.</text>
</comment>
<dbReference type="Proteomes" id="UP000664534">
    <property type="component" value="Unassembled WGS sequence"/>
</dbReference>
<accession>A0A8H3IQK7</accession>
<evidence type="ECO:0000313" key="3">
    <source>
        <dbReference type="Proteomes" id="UP000664534"/>
    </source>
</evidence>
<feature type="chain" id="PRO_5034669538" evidence="1">
    <location>
        <begin position="21"/>
        <end position="480"/>
    </location>
</feature>
<proteinExistence type="predicted"/>
<evidence type="ECO:0000313" key="2">
    <source>
        <dbReference type="EMBL" id="CAF9923735.1"/>
    </source>
</evidence>
<dbReference type="AlphaFoldDB" id="A0A8H3IQK7"/>
<dbReference type="OrthoDB" id="3257981at2759"/>
<protein>
    <submittedName>
        <fullName evidence="2">Uncharacterized protein</fullName>
    </submittedName>
</protein>